<keyword evidence="5" id="KW-0597">Phosphoprotein</keyword>
<evidence type="ECO:0000256" key="11">
    <source>
        <dbReference type="ARBA" id="ARBA00022989"/>
    </source>
</evidence>
<keyword evidence="4" id="KW-1003">Cell membrane</keyword>
<dbReference type="PANTHER" id="PTHR45528:SF1">
    <property type="entry name" value="SENSOR HISTIDINE KINASE CPXA"/>
    <property type="match status" value="1"/>
</dbReference>
<evidence type="ECO:0000256" key="10">
    <source>
        <dbReference type="ARBA" id="ARBA00022840"/>
    </source>
</evidence>
<keyword evidence="7 14" id="KW-0812">Transmembrane</keyword>
<dbReference type="InterPro" id="IPR003661">
    <property type="entry name" value="HisK_dim/P_dom"/>
</dbReference>
<dbReference type="CDD" id="cd00082">
    <property type="entry name" value="HisKA"/>
    <property type="match status" value="1"/>
</dbReference>
<keyword evidence="11 14" id="KW-1133">Transmembrane helix</keyword>
<dbReference type="InterPro" id="IPR003660">
    <property type="entry name" value="HAMP_dom"/>
</dbReference>
<evidence type="ECO:0000256" key="4">
    <source>
        <dbReference type="ARBA" id="ARBA00022475"/>
    </source>
</evidence>
<evidence type="ECO:0000259" key="15">
    <source>
        <dbReference type="PROSITE" id="PS50109"/>
    </source>
</evidence>
<evidence type="ECO:0000313" key="17">
    <source>
        <dbReference type="EMBL" id="KIO79030.1"/>
    </source>
</evidence>
<evidence type="ECO:0000256" key="9">
    <source>
        <dbReference type="ARBA" id="ARBA00022777"/>
    </source>
</evidence>
<dbReference type="GO" id="GO:0005886">
    <property type="term" value="C:plasma membrane"/>
    <property type="evidence" value="ECO:0007669"/>
    <property type="project" value="UniProtKB-SubCell"/>
</dbReference>
<dbReference type="EMBL" id="JXRA01000002">
    <property type="protein sequence ID" value="KIO79030.1"/>
    <property type="molecule type" value="Genomic_DNA"/>
</dbReference>
<keyword evidence="8" id="KW-0547">Nucleotide-binding</keyword>
<dbReference type="Pfam" id="PF00512">
    <property type="entry name" value="HisKA"/>
    <property type="match status" value="1"/>
</dbReference>
<comment type="subcellular location">
    <subcellularLocation>
        <location evidence="2">Cell membrane</location>
        <topology evidence="2">Multi-pass membrane protein</topology>
    </subcellularLocation>
</comment>
<keyword evidence="10" id="KW-0067">ATP-binding</keyword>
<dbReference type="PRINTS" id="PR00344">
    <property type="entry name" value="BCTRLSENSOR"/>
</dbReference>
<comment type="catalytic activity">
    <reaction evidence="1">
        <text>ATP + protein L-histidine = ADP + protein N-phospho-L-histidine.</text>
        <dbReference type="EC" id="2.7.13.3"/>
    </reaction>
</comment>
<dbReference type="PROSITE" id="PS50109">
    <property type="entry name" value="HIS_KIN"/>
    <property type="match status" value="1"/>
</dbReference>
<dbReference type="EC" id="2.7.13.3" evidence="3"/>
<dbReference type="STRING" id="1503925.TH53_00245"/>
<evidence type="ECO:0000259" key="16">
    <source>
        <dbReference type="PROSITE" id="PS50885"/>
    </source>
</evidence>
<dbReference type="InterPro" id="IPR050398">
    <property type="entry name" value="HssS/ArlS-like"/>
</dbReference>
<dbReference type="PANTHER" id="PTHR45528">
    <property type="entry name" value="SENSOR HISTIDINE KINASE CPXA"/>
    <property type="match status" value="1"/>
</dbReference>
<keyword evidence="12" id="KW-0902">Two-component regulatory system</keyword>
<organism evidence="17 18">
    <name type="scientific">Pedobacter lusitanus</name>
    <dbReference type="NCBI Taxonomy" id="1503925"/>
    <lineage>
        <taxon>Bacteria</taxon>
        <taxon>Pseudomonadati</taxon>
        <taxon>Bacteroidota</taxon>
        <taxon>Sphingobacteriia</taxon>
        <taxon>Sphingobacteriales</taxon>
        <taxon>Sphingobacteriaceae</taxon>
        <taxon>Pedobacter</taxon>
    </lineage>
</organism>
<feature type="domain" description="HAMP" evidence="16">
    <location>
        <begin position="176"/>
        <end position="230"/>
    </location>
</feature>
<keyword evidence="6" id="KW-0808">Transferase</keyword>
<dbReference type="InterPro" id="IPR003594">
    <property type="entry name" value="HATPase_dom"/>
</dbReference>
<dbReference type="Proteomes" id="UP000032049">
    <property type="component" value="Unassembled WGS sequence"/>
</dbReference>
<dbReference type="AlphaFoldDB" id="A0A0D0GRY0"/>
<accession>A0A0D0GRY0</accession>
<dbReference type="RefSeq" id="WP_041877225.1">
    <property type="nucleotide sequence ID" value="NZ_CP157278.1"/>
</dbReference>
<dbReference type="SMART" id="SM00387">
    <property type="entry name" value="HATPase_c"/>
    <property type="match status" value="1"/>
</dbReference>
<proteinExistence type="predicted"/>
<dbReference type="InterPro" id="IPR005467">
    <property type="entry name" value="His_kinase_dom"/>
</dbReference>
<gene>
    <name evidence="17" type="ORF">TH53_00245</name>
</gene>
<evidence type="ECO:0000256" key="5">
    <source>
        <dbReference type="ARBA" id="ARBA00022553"/>
    </source>
</evidence>
<protein>
    <recommendedName>
        <fullName evidence="3">histidine kinase</fullName>
        <ecNumber evidence="3">2.7.13.3</ecNumber>
    </recommendedName>
</protein>
<evidence type="ECO:0000256" key="1">
    <source>
        <dbReference type="ARBA" id="ARBA00000085"/>
    </source>
</evidence>
<evidence type="ECO:0000256" key="13">
    <source>
        <dbReference type="ARBA" id="ARBA00023136"/>
    </source>
</evidence>
<keyword evidence="9" id="KW-0418">Kinase</keyword>
<reference evidence="17 18" key="1">
    <citation type="submission" date="2015-01" db="EMBL/GenBank/DDBJ databases">
        <title>Draft genome sequence of Pedobacter sp. NL19 isolated from sludge of an effluent treatment pond in an abandoned uranium mine.</title>
        <authorList>
            <person name="Santos T."/>
            <person name="Caetano T."/>
            <person name="Covas C."/>
            <person name="Cruz A."/>
            <person name="Mendo S."/>
        </authorList>
    </citation>
    <scope>NUCLEOTIDE SEQUENCE [LARGE SCALE GENOMIC DNA]</scope>
    <source>
        <strain evidence="17 18">NL19</strain>
    </source>
</reference>
<dbReference type="Gene3D" id="3.30.565.10">
    <property type="entry name" value="Histidine kinase-like ATPase, C-terminal domain"/>
    <property type="match status" value="1"/>
</dbReference>
<evidence type="ECO:0000256" key="12">
    <source>
        <dbReference type="ARBA" id="ARBA00023012"/>
    </source>
</evidence>
<evidence type="ECO:0000256" key="7">
    <source>
        <dbReference type="ARBA" id="ARBA00022692"/>
    </source>
</evidence>
<dbReference type="Pfam" id="PF02518">
    <property type="entry name" value="HATPase_c"/>
    <property type="match status" value="1"/>
</dbReference>
<evidence type="ECO:0000256" key="2">
    <source>
        <dbReference type="ARBA" id="ARBA00004651"/>
    </source>
</evidence>
<evidence type="ECO:0000256" key="3">
    <source>
        <dbReference type="ARBA" id="ARBA00012438"/>
    </source>
</evidence>
<dbReference type="GO" id="GO:0005524">
    <property type="term" value="F:ATP binding"/>
    <property type="evidence" value="ECO:0007669"/>
    <property type="project" value="UniProtKB-KW"/>
</dbReference>
<sequence length="451" mass="51712">MKVKNRLSLQFTFMFAILLLVVLTGIYLLVEHNRLKSFMNKLDERAVIVAQFYLAEDNLSKDIFKQVARKFPQSLTHESIRVYDDKFNSKFTRDDSISWKHDFLATIVRKKSLHARQGDTQITGIYYPDNSGNFIVVVSAIDDRGLHDMQQLRLIMSVFFVSSLFITFFIGRIFASISLQPIVSITGNLKRIRASSLHHRLPVRVTKTDETDNLSSAINQLLEHLEQSFESQKSFVANASHELRTPITSILGEAEITLMKDRKPEEYKHALQEIVGSVERLNYIINSLMELMQTNLDNKDFQHIRIDELIWEIADELAFKTSNDQIKIVYNLPDDQSKRTLQGNRQLLFIAISNILKNAIKFSEGQEVLCTVSYDNRRMAITVRDRGIGIHENDIKKIFQPFYRSANALNFSGYGIGLSLTNNIIRQHNGSIEVKSILGQGTVFSLYLPVS</sequence>
<comment type="caution">
    <text evidence="17">The sequence shown here is derived from an EMBL/GenBank/DDBJ whole genome shotgun (WGS) entry which is preliminary data.</text>
</comment>
<dbReference type="Gene3D" id="1.10.287.130">
    <property type="match status" value="1"/>
</dbReference>
<dbReference type="InterPro" id="IPR036097">
    <property type="entry name" value="HisK_dim/P_sf"/>
</dbReference>
<evidence type="ECO:0000313" key="18">
    <source>
        <dbReference type="Proteomes" id="UP000032049"/>
    </source>
</evidence>
<dbReference type="PROSITE" id="PS50885">
    <property type="entry name" value="HAMP"/>
    <property type="match status" value="1"/>
</dbReference>
<keyword evidence="18" id="KW-1185">Reference proteome</keyword>
<dbReference type="FunFam" id="1.10.287.130:FF:000001">
    <property type="entry name" value="Two-component sensor histidine kinase"/>
    <property type="match status" value="1"/>
</dbReference>
<evidence type="ECO:0000256" key="6">
    <source>
        <dbReference type="ARBA" id="ARBA00022679"/>
    </source>
</evidence>
<feature type="transmembrane region" description="Helical" evidence="14">
    <location>
        <begin position="154"/>
        <end position="175"/>
    </location>
</feature>
<dbReference type="SUPFAM" id="SSF47384">
    <property type="entry name" value="Homodimeric domain of signal transducing histidine kinase"/>
    <property type="match status" value="1"/>
</dbReference>
<evidence type="ECO:0000256" key="14">
    <source>
        <dbReference type="SAM" id="Phobius"/>
    </source>
</evidence>
<dbReference type="Gene3D" id="6.10.340.10">
    <property type="match status" value="1"/>
</dbReference>
<dbReference type="OrthoDB" id="1522504at2"/>
<evidence type="ECO:0000256" key="8">
    <source>
        <dbReference type="ARBA" id="ARBA00022741"/>
    </source>
</evidence>
<feature type="transmembrane region" description="Helical" evidence="14">
    <location>
        <begin position="12"/>
        <end position="30"/>
    </location>
</feature>
<dbReference type="InterPro" id="IPR004358">
    <property type="entry name" value="Sig_transdc_His_kin-like_C"/>
</dbReference>
<dbReference type="GO" id="GO:0000155">
    <property type="term" value="F:phosphorelay sensor kinase activity"/>
    <property type="evidence" value="ECO:0007669"/>
    <property type="project" value="InterPro"/>
</dbReference>
<name>A0A0D0GRY0_9SPHI</name>
<keyword evidence="13 14" id="KW-0472">Membrane</keyword>
<dbReference type="SUPFAM" id="SSF55874">
    <property type="entry name" value="ATPase domain of HSP90 chaperone/DNA topoisomerase II/histidine kinase"/>
    <property type="match status" value="1"/>
</dbReference>
<dbReference type="InterPro" id="IPR036890">
    <property type="entry name" value="HATPase_C_sf"/>
</dbReference>
<feature type="domain" description="Histidine kinase" evidence="15">
    <location>
        <begin position="238"/>
        <end position="451"/>
    </location>
</feature>
<dbReference type="SMART" id="SM00388">
    <property type="entry name" value="HisKA"/>
    <property type="match status" value="1"/>
</dbReference>